<protein>
    <submittedName>
        <fullName evidence="2">Cupin 2 conserved barrel domain protein</fullName>
    </submittedName>
</protein>
<evidence type="ECO:0000313" key="2">
    <source>
        <dbReference type="EMBL" id="EIJ32856.1"/>
    </source>
</evidence>
<dbReference type="EMBL" id="JH651384">
    <property type="protein sequence ID" value="EIJ32856.1"/>
    <property type="molecule type" value="Genomic_DNA"/>
</dbReference>
<dbReference type="InterPro" id="IPR014710">
    <property type="entry name" value="RmlC-like_jellyroll"/>
</dbReference>
<organism evidence="2 3">
    <name type="scientific">Thiothrix nivea (strain ATCC 35100 / DSM 5205 / JP2)</name>
    <dbReference type="NCBI Taxonomy" id="870187"/>
    <lineage>
        <taxon>Bacteria</taxon>
        <taxon>Pseudomonadati</taxon>
        <taxon>Pseudomonadota</taxon>
        <taxon>Gammaproteobacteria</taxon>
        <taxon>Thiotrichales</taxon>
        <taxon>Thiotrichaceae</taxon>
        <taxon>Thiothrix</taxon>
    </lineage>
</organism>
<dbReference type="InterPro" id="IPR013096">
    <property type="entry name" value="Cupin_2"/>
</dbReference>
<evidence type="ECO:0000313" key="3">
    <source>
        <dbReference type="Proteomes" id="UP000005317"/>
    </source>
</evidence>
<accession>A0A656HBT7</accession>
<dbReference type="AlphaFoldDB" id="A0A656HBT7"/>
<dbReference type="InterPro" id="IPR011051">
    <property type="entry name" value="RmlC_Cupin_sf"/>
</dbReference>
<keyword evidence="3" id="KW-1185">Reference proteome</keyword>
<dbReference type="Proteomes" id="UP000005317">
    <property type="component" value="Unassembled WGS sequence"/>
</dbReference>
<dbReference type="Gene3D" id="2.60.120.10">
    <property type="entry name" value="Jelly Rolls"/>
    <property type="match status" value="1"/>
</dbReference>
<reference evidence="3" key="1">
    <citation type="journal article" date="2011" name="Stand. Genomic Sci.">
        <title>Genome sequence of the filamentous, gliding Thiothrix nivea neotype strain (JP2(T)).</title>
        <authorList>
            <person name="Lapidus A."/>
            <person name="Nolan M."/>
            <person name="Lucas S."/>
            <person name="Glavina Del Rio T."/>
            <person name="Tice H."/>
            <person name="Cheng J.F."/>
            <person name="Tapia R."/>
            <person name="Han C."/>
            <person name="Goodwin L."/>
            <person name="Pitluck S."/>
            <person name="Liolios K."/>
            <person name="Pagani I."/>
            <person name="Ivanova N."/>
            <person name="Huntemann M."/>
            <person name="Mavromatis K."/>
            <person name="Mikhailova N."/>
            <person name="Pati A."/>
            <person name="Chen A."/>
            <person name="Palaniappan K."/>
            <person name="Land M."/>
            <person name="Brambilla E.M."/>
            <person name="Rohde M."/>
            <person name="Abt B."/>
            <person name="Verbarg S."/>
            <person name="Goker M."/>
            <person name="Bristow J."/>
            <person name="Eisen J.A."/>
            <person name="Markowitz V."/>
            <person name="Hugenholtz P."/>
            <person name="Kyrpides N.C."/>
            <person name="Klenk H.P."/>
            <person name="Woyke T."/>
        </authorList>
    </citation>
    <scope>NUCLEOTIDE SEQUENCE [LARGE SCALE GENOMIC DNA]</scope>
    <source>
        <strain evidence="3">ATCC 35100 / DSM 5205 / JP2</strain>
    </source>
</reference>
<gene>
    <name evidence="2" type="ORF">Thini_0192</name>
</gene>
<feature type="domain" description="Cupin type-2" evidence="1">
    <location>
        <begin position="38"/>
        <end position="103"/>
    </location>
</feature>
<dbReference type="RefSeq" id="WP_002706820.1">
    <property type="nucleotide sequence ID" value="NZ_JH651384.1"/>
</dbReference>
<name>A0A656HBT7_THINJ</name>
<dbReference type="Pfam" id="PF07883">
    <property type="entry name" value="Cupin_2"/>
    <property type="match status" value="1"/>
</dbReference>
<evidence type="ECO:0000259" key="1">
    <source>
        <dbReference type="Pfam" id="PF07883"/>
    </source>
</evidence>
<dbReference type="SUPFAM" id="SSF51182">
    <property type="entry name" value="RmlC-like cupins"/>
    <property type="match status" value="1"/>
</dbReference>
<proteinExistence type="predicted"/>
<sequence length="110" mass="12423">MPNLFADIPVDLPEELFETLLEASSVKIERIVSRGHASPPDFWYDQEQDEWVIVLQGEAGLAFADQEGELTLRPGDYVLIKAHAKHRVTFTAPDRDTIWLAVFLNSDNQG</sequence>
<dbReference type="OrthoDB" id="9798585at2"/>
<dbReference type="CDD" id="cd06981">
    <property type="entry name" value="cupin_reut_a1446"/>
    <property type="match status" value="1"/>
</dbReference>